<dbReference type="Gene3D" id="2.30.42.10">
    <property type="match status" value="1"/>
</dbReference>
<feature type="compositionally biased region" description="Low complexity" evidence="3">
    <location>
        <begin position="187"/>
        <end position="220"/>
    </location>
</feature>
<dbReference type="InterPro" id="IPR016024">
    <property type="entry name" value="ARM-type_fold"/>
</dbReference>
<keyword evidence="1" id="KW-0677">Repeat</keyword>
<gene>
    <name evidence="5" type="ORF">QTG54_009782</name>
</gene>
<evidence type="ECO:0000256" key="1">
    <source>
        <dbReference type="ARBA" id="ARBA00022737"/>
    </source>
</evidence>
<feature type="compositionally biased region" description="Basic and acidic residues" evidence="3">
    <location>
        <begin position="344"/>
        <end position="353"/>
    </location>
</feature>
<feature type="region of interest" description="Disordered" evidence="3">
    <location>
        <begin position="1"/>
        <end position="93"/>
    </location>
</feature>
<accession>A0AAD8Y417</accession>
<proteinExistence type="predicted"/>
<feature type="compositionally biased region" description="Low complexity" evidence="3">
    <location>
        <begin position="821"/>
        <end position="839"/>
    </location>
</feature>
<feature type="compositionally biased region" description="Basic residues" evidence="3">
    <location>
        <begin position="945"/>
        <end position="956"/>
    </location>
</feature>
<dbReference type="InterPro" id="IPR021133">
    <property type="entry name" value="HEAT_type_2"/>
</dbReference>
<name>A0AAD8Y417_9STRA</name>
<comment type="caution">
    <text evidence="5">The sequence shown here is derived from an EMBL/GenBank/DDBJ whole genome shotgun (WGS) entry which is preliminary data.</text>
</comment>
<evidence type="ECO:0000256" key="3">
    <source>
        <dbReference type="SAM" id="MobiDB-lite"/>
    </source>
</evidence>
<feature type="region of interest" description="Disordered" evidence="3">
    <location>
        <begin position="149"/>
        <end position="175"/>
    </location>
</feature>
<dbReference type="GO" id="GO:0000159">
    <property type="term" value="C:protein phosphatase type 2A complex"/>
    <property type="evidence" value="ECO:0007669"/>
    <property type="project" value="TreeGrafter"/>
</dbReference>
<evidence type="ECO:0000313" key="5">
    <source>
        <dbReference type="EMBL" id="KAK1739239.1"/>
    </source>
</evidence>
<dbReference type="SUPFAM" id="SSF48371">
    <property type="entry name" value="ARM repeat"/>
    <property type="match status" value="1"/>
</dbReference>
<protein>
    <submittedName>
        <fullName evidence="5">HEAT repeat domain-containing protein</fullName>
    </submittedName>
</protein>
<evidence type="ECO:0000313" key="6">
    <source>
        <dbReference type="Proteomes" id="UP001224775"/>
    </source>
</evidence>
<dbReference type="InterPro" id="IPR051023">
    <property type="entry name" value="PP2A_Regulatory_Subunit_A"/>
</dbReference>
<dbReference type="PROSITE" id="PS50077">
    <property type="entry name" value="HEAT_REPEAT"/>
    <property type="match status" value="1"/>
</dbReference>
<feature type="region of interest" description="Disordered" evidence="3">
    <location>
        <begin position="937"/>
        <end position="960"/>
    </location>
</feature>
<dbReference type="PANTHER" id="PTHR10648:SF4">
    <property type="entry name" value="PROTEIN PHOSPHATASE 2 (FORMERLY 2A), REGULATORY SUBUNIT A, BETA ISOFORM-RELATED"/>
    <property type="match status" value="1"/>
</dbReference>
<organism evidence="5 6">
    <name type="scientific">Skeletonema marinoi</name>
    <dbReference type="NCBI Taxonomy" id="267567"/>
    <lineage>
        <taxon>Eukaryota</taxon>
        <taxon>Sar</taxon>
        <taxon>Stramenopiles</taxon>
        <taxon>Ochrophyta</taxon>
        <taxon>Bacillariophyta</taxon>
        <taxon>Coscinodiscophyceae</taxon>
        <taxon>Thalassiosirophycidae</taxon>
        <taxon>Thalassiosirales</taxon>
        <taxon>Skeletonemataceae</taxon>
        <taxon>Skeletonema</taxon>
        <taxon>Skeletonema marinoi-dohrnii complex</taxon>
    </lineage>
</organism>
<dbReference type="InterPro" id="IPR011989">
    <property type="entry name" value="ARM-like"/>
</dbReference>
<feature type="region of interest" description="Disordered" evidence="3">
    <location>
        <begin position="817"/>
        <end position="839"/>
    </location>
</feature>
<feature type="region of interest" description="Disordered" evidence="3">
    <location>
        <begin position="187"/>
        <end position="225"/>
    </location>
</feature>
<dbReference type="InterPro" id="IPR001478">
    <property type="entry name" value="PDZ"/>
</dbReference>
<dbReference type="SMART" id="SM00228">
    <property type="entry name" value="PDZ"/>
    <property type="match status" value="1"/>
</dbReference>
<feature type="region of interest" description="Disordered" evidence="3">
    <location>
        <begin position="344"/>
        <end position="384"/>
    </location>
</feature>
<dbReference type="GO" id="GO:0019888">
    <property type="term" value="F:protein phosphatase regulator activity"/>
    <property type="evidence" value="ECO:0007669"/>
    <property type="project" value="TreeGrafter"/>
</dbReference>
<keyword evidence="6" id="KW-1185">Reference proteome</keyword>
<feature type="compositionally biased region" description="Low complexity" evidence="3">
    <location>
        <begin position="1"/>
        <end position="25"/>
    </location>
</feature>
<dbReference type="GO" id="GO:0005634">
    <property type="term" value="C:nucleus"/>
    <property type="evidence" value="ECO:0007669"/>
    <property type="project" value="TreeGrafter"/>
</dbReference>
<dbReference type="EMBL" id="JATAAI010000018">
    <property type="protein sequence ID" value="KAK1739239.1"/>
    <property type="molecule type" value="Genomic_DNA"/>
</dbReference>
<dbReference type="PANTHER" id="PTHR10648">
    <property type="entry name" value="SERINE/THREONINE-PROTEIN PHOSPHATASE PP2A 65 KDA REGULATORY SUBUNIT"/>
    <property type="match status" value="1"/>
</dbReference>
<dbReference type="SUPFAM" id="SSF50156">
    <property type="entry name" value="PDZ domain-like"/>
    <property type="match status" value="1"/>
</dbReference>
<feature type="domain" description="PDZ" evidence="4">
    <location>
        <begin position="683"/>
        <end position="766"/>
    </location>
</feature>
<feature type="compositionally biased region" description="Polar residues" evidence="3">
    <location>
        <begin position="150"/>
        <end position="159"/>
    </location>
</feature>
<evidence type="ECO:0000256" key="2">
    <source>
        <dbReference type="PROSITE-ProRule" id="PRU00103"/>
    </source>
</evidence>
<feature type="region of interest" description="Disordered" evidence="3">
    <location>
        <begin position="1345"/>
        <end position="1376"/>
    </location>
</feature>
<feature type="region of interest" description="Disordered" evidence="3">
    <location>
        <begin position="445"/>
        <end position="466"/>
    </location>
</feature>
<dbReference type="GO" id="GO:0005829">
    <property type="term" value="C:cytosol"/>
    <property type="evidence" value="ECO:0007669"/>
    <property type="project" value="TreeGrafter"/>
</dbReference>
<feature type="repeat" description="HEAT" evidence="2">
    <location>
        <begin position="1222"/>
        <end position="1258"/>
    </location>
</feature>
<dbReference type="PROSITE" id="PS50106">
    <property type="entry name" value="PDZ"/>
    <property type="match status" value="1"/>
</dbReference>
<dbReference type="InterPro" id="IPR036034">
    <property type="entry name" value="PDZ_sf"/>
</dbReference>
<evidence type="ECO:0000259" key="4">
    <source>
        <dbReference type="PROSITE" id="PS50106"/>
    </source>
</evidence>
<feature type="compositionally biased region" description="Low complexity" evidence="3">
    <location>
        <begin position="1412"/>
        <end position="1431"/>
    </location>
</feature>
<feature type="region of interest" description="Disordered" evidence="3">
    <location>
        <begin position="1412"/>
        <end position="1433"/>
    </location>
</feature>
<feature type="compositionally biased region" description="Low complexity" evidence="3">
    <location>
        <begin position="43"/>
        <end position="61"/>
    </location>
</feature>
<dbReference type="Proteomes" id="UP001224775">
    <property type="component" value="Unassembled WGS sequence"/>
</dbReference>
<dbReference type="Gene3D" id="1.25.10.10">
    <property type="entry name" value="Leucine-rich Repeat Variant"/>
    <property type="match status" value="1"/>
</dbReference>
<sequence length="1624" mass="174392">MSHQEASSTASSSTTNEQENESATAIMAASSPPPSEPFTLSSPLPTTDPANNNNDDNPLMDYFSSDQMSEGQTDDDDNCANDKNQETNEIENNCNDTMEGISSLLHSQKRSLHDDDNGIKKAEMMIQEEGIIISGDQDALLSIGQEIDSDTTNGKSNDGATELIDHNNNENEATNNDVEVELISLSSSQNDNDNNHNNTITSSSASPPTLPSTDNNDNNTATSLSPGTQTLVAEAERQAAIAAAISANMSCNSPSAAGNIAKVMMNTNTRKEVVVAPSPPIALQHQKPTMVALPPLSPPPSLVVGGGGGGGGVASVQRHQKQKQRMTKPVRFNDVRIAFDDILKRNDDDDNHGGDSTMGGRDISSSNSVGKEGQVNGGGPSEITHDAAVANESTIVESATIIDVESRAEMEKRLSSSKPSSTLPDSFLRFLLLLANVPIIIEEGEKSPKRRSTPNSNSNKMESNDNDASLLLPTAALEAAQRAHELYTLAQRTFDSISERQLQSQQDGTRDDATASFFAACSGEIVKVTTATIMDDVSNDDGHAIATGVVVKDHPDDKGGNSQRVVGHLPTAVAVAVTTRPPPPPTKMMNNANTTASSSPLLSSIPTTTSVSAAAAVASASAVFSNVMSKVTKKQSSFSDIGKKLMSGSSVLTPGGSSSIGKKVLDNDEKKPFIDTTPQQNEEVLMEDYEVTIDQEMLGLTVENVLERTIIRTLLPNGAAIHAGAKIGSLIAKVGNVDTSNLTHFETIDELRQSQRPLKLTLRYIGSDILRCAREEMGRLIRGRVDPSSLLGVGEDGGGMEQTKQLLEESFDSVLRDRWPSSSSLSGNSSSSSMMKMSSSSSPAVMARADMIHHAGKDLIRILALLVVGMEKELLASELNEECDQSFATKQHLSSKELNEAIEITSKILLDYSRGHSEMGKRASAVGGGRQIGSSFYPVPPGRVQGKKQKGKIRGKKSAEESPLLRIGDALQRTRFFLVETSSITATALRWEIIDYLCTVLDLDTEQELSEKEAASATGGGEASPTNDLGSAGSILKLIVLNCSALDDTTNCAVGDDSSLSLDDQSTRSGNTSHAGNAFISVVHRLAASKSTSARITACSLGPVLWSHLDFPRQLQLRGVITRALHDVEVIVRKSTAAVLHEIAELVFDRRSVPWLVLMCERSMTDPEPQLRAAAMTLTWHLAEHLPNAFTGDANKGSLSIRRLPPRSDPTFMDVYLLQCKLLPVASNLAEDRIASVRLSVAAQCDRLVNAMGEHWFNIIIDLLQALLSDSDERVRSEATLCMPRFAESVILGTEEDQDSTVLESLMPLALKIQRDSSPIVRSSLATATGELLIFLVGLGGASHDAPSSPLRKREGSEAPPSPRSPRREGSYSDETGYKRYKKHVDDTFIPILQNLLQDPDPEVTTASLRAVTNASRSSARSSTSTPSCSHSKFDDDDLASVASVTSLQSHLSVDRTKPVFIPVLSEKQVLRLLPTLSNLATSAQWRVRQSAVEIVPALLGCTHRHETRHEISKLCLTLMGDKVDAVRKTAAECLCLGGSNLAMHGEDDGGEWIAKIVVPHLKTCSRSEDAKQRMLSLKMIEIIITNGLCPSRVDVVESGASGTCLPVPARIATIQKQQRRSRR</sequence>
<reference evidence="5" key="1">
    <citation type="submission" date="2023-06" db="EMBL/GenBank/DDBJ databases">
        <title>Survivors Of The Sea: Transcriptome response of Skeletonema marinoi to long-term dormancy.</title>
        <authorList>
            <person name="Pinder M.I.M."/>
            <person name="Kourtchenko O."/>
            <person name="Robertson E.K."/>
            <person name="Larsson T."/>
            <person name="Maumus F."/>
            <person name="Osuna-Cruz C.M."/>
            <person name="Vancaester E."/>
            <person name="Stenow R."/>
            <person name="Vandepoele K."/>
            <person name="Ploug H."/>
            <person name="Bruchert V."/>
            <person name="Godhe A."/>
            <person name="Topel M."/>
        </authorList>
    </citation>
    <scope>NUCLEOTIDE SEQUENCE</scope>
    <source>
        <strain evidence="5">R05AC</strain>
    </source>
</reference>
<dbReference type="CDD" id="cd00136">
    <property type="entry name" value="PDZ_canonical"/>
    <property type="match status" value="1"/>
</dbReference>